<evidence type="ECO:0000313" key="1">
    <source>
        <dbReference type="EMBL" id="QHT96910.1"/>
    </source>
</evidence>
<sequence>MSLEEKDSDKPDDSVGAIDRFISSKRWLHDHGYSKYGEYLVDKYAKTGRLFELYKTFVDQGIELLHPQKLAFIAGRAGSVDMFNLMRTHNFMTCEPIKTDMLSEYTHENTFIRRDFGVSGMWDPDADHLANNKTYCVRQFIRGAVTTSQTHALTWLHEHDLYEHRPEYITLAIDTKQFEAMNWFLTYTALTEFQELALSACIRGDMQLLNWLKEHDLLDIQYGKPFSFKYITPGVAIIDYVSKSLYSAQKIVFQWLMENGFGSLYTRDAVAHANDAGIRLLIDYGCTRYKLNTVGLTRLIIHKRWRIAILLLDHNLVEINDKLLYNRKCRLFLMAYCLLRRYRRKCRFRMLEEIRITPPHEIVSSFPGGSKYHEAHERVLLAMPGFTT</sequence>
<reference evidence="1" key="1">
    <citation type="journal article" date="2020" name="Nature">
        <title>Giant virus diversity and host interactions through global metagenomics.</title>
        <authorList>
            <person name="Schulz F."/>
            <person name="Roux S."/>
            <person name="Paez-Espino D."/>
            <person name="Jungbluth S."/>
            <person name="Walsh D.A."/>
            <person name="Denef V.J."/>
            <person name="McMahon K.D."/>
            <person name="Konstantinidis K.T."/>
            <person name="Eloe-Fadrosh E.A."/>
            <person name="Kyrpides N.C."/>
            <person name="Woyke T."/>
        </authorList>
    </citation>
    <scope>NUCLEOTIDE SEQUENCE</scope>
    <source>
        <strain evidence="1">GVMAG-M-3300024336-7</strain>
    </source>
</reference>
<dbReference type="AlphaFoldDB" id="A0A6C0IWK3"/>
<organism evidence="1">
    <name type="scientific">viral metagenome</name>
    <dbReference type="NCBI Taxonomy" id="1070528"/>
    <lineage>
        <taxon>unclassified sequences</taxon>
        <taxon>metagenomes</taxon>
        <taxon>organismal metagenomes</taxon>
    </lineage>
</organism>
<proteinExistence type="predicted"/>
<accession>A0A6C0IWK3</accession>
<protein>
    <submittedName>
        <fullName evidence="1">Uncharacterized protein</fullName>
    </submittedName>
</protein>
<name>A0A6C0IWK3_9ZZZZ</name>
<dbReference type="EMBL" id="MN740269">
    <property type="protein sequence ID" value="QHT96910.1"/>
    <property type="molecule type" value="Genomic_DNA"/>
</dbReference>